<dbReference type="PANTHER" id="PTHR12276">
    <property type="entry name" value="EPSIN/ENT-RELATED"/>
    <property type="match status" value="1"/>
</dbReference>
<evidence type="ECO:0000256" key="11">
    <source>
        <dbReference type="ARBA" id="ARBA00023136"/>
    </source>
</evidence>
<dbReference type="GO" id="GO:0005886">
    <property type="term" value="C:plasma membrane"/>
    <property type="evidence" value="ECO:0007669"/>
    <property type="project" value="TreeGrafter"/>
</dbReference>
<dbReference type="PANTHER" id="PTHR12276:SF110">
    <property type="entry name" value="EPSIN-1-RELATED"/>
    <property type="match status" value="1"/>
</dbReference>
<accession>A0A6C1ECI6</accession>
<dbReference type="SUPFAM" id="SSF48464">
    <property type="entry name" value="ENTH/VHS domain"/>
    <property type="match status" value="1"/>
</dbReference>
<dbReference type="GO" id="GO:0030125">
    <property type="term" value="C:clathrin vesicle coat"/>
    <property type="evidence" value="ECO:0007669"/>
    <property type="project" value="TreeGrafter"/>
</dbReference>
<evidence type="ECO:0000256" key="5">
    <source>
        <dbReference type="ARBA" id="ARBA00022499"/>
    </source>
</evidence>
<dbReference type="GO" id="GO:0030276">
    <property type="term" value="F:clathrin binding"/>
    <property type="evidence" value="ECO:0007669"/>
    <property type="project" value="TreeGrafter"/>
</dbReference>
<feature type="compositionally biased region" description="Polar residues" evidence="12">
    <location>
        <begin position="167"/>
        <end position="177"/>
    </location>
</feature>
<dbReference type="GO" id="GO:0070530">
    <property type="term" value="F:K63-linked polyubiquitin modification-dependent protein binding"/>
    <property type="evidence" value="ECO:0007669"/>
    <property type="project" value="UniProtKB-ARBA"/>
</dbReference>
<feature type="compositionally biased region" description="Basic residues" evidence="12">
    <location>
        <begin position="148"/>
        <end position="165"/>
    </location>
</feature>
<dbReference type="SMART" id="SM00726">
    <property type="entry name" value="UIM"/>
    <property type="match status" value="2"/>
</dbReference>
<evidence type="ECO:0000259" key="13">
    <source>
        <dbReference type="PROSITE" id="PS50942"/>
    </source>
</evidence>
<evidence type="ECO:0000256" key="3">
    <source>
        <dbReference type="ARBA" id="ARBA00010130"/>
    </source>
</evidence>
<evidence type="ECO:0000256" key="12">
    <source>
        <dbReference type="SAM" id="MobiDB-lite"/>
    </source>
</evidence>
<comment type="similarity">
    <text evidence="3">Belongs to the epsin family.</text>
</comment>
<proteinExistence type="inferred from homology"/>
<keyword evidence="6" id="KW-0597">Phosphoprotein</keyword>
<sequence length="619" mass="72389">MSKQFVRSAKNMVKGYSSTQVLVRDATANDPRTPSIDTLDDLAQRSYDSVDFFEIMDMLDKRLNDKGKYWRHVAKSLTVLDYLVRFGSENCVLWCRENFYVIKTLREFRHENESGFDEGQIIRVKAKELVSLLNDDERLREERTMNTRNRRATKTVRPRPRRQRTRSNPYDSPPTYQNDLEKALEESRITAQEDELRRNEMAQYDDEDPDFQAALQLSKEEEELKQLQELQRQQQSHSQVQIPPQQQAAYYDIFGNPLSQDEYLQYQYQQDQEQAIAQQRWLDQQQEQQQLAEQQYFQQEQQAAAAALQQQQTAANMQQQQQQQQQEPANFQQALPTGSNNPFSMDNLERQKQEQQHAQLQRQQEEARQQQEQLKMQQLQRQQQEQAQLQQQRQQQEAQLQQQKQQQEAQLQQYRLQEQAQLQQQQQQQQPLTQTRTGNQSVSDKYNDLNVLLATGTGADTFGNTGEARIPAQHTKTGTFINSQGTGYKQVVNEPKNNPFLNSQYTGLPSTSIVPAQTGYGFGNQPPNPGMSSPPQNSANVNYSQPQQPQQQQQQQPQYTQNYQQQQPQYTQNYQQASSQQLQQQQLQQQQLQQQQLQQQQQQQQQGYAPDQGISLIDL</sequence>
<dbReference type="GO" id="GO:0005543">
    <property type="term" value="F:phospholipid binding"/>
    <property type="evidence" value="ECO:0007669"/>
    <property type="project" value="TreeGrafter"/>
</dbReference>
<evidence type="ECO:0000256" key="10">
    <source>
        <dbReference type="ARBA" id="ARBA00023121"/>
    </source>
</evidence>
<keyword evidence="15" id="KW-1185">Reference proteome</keyword>
<name>A0A6C1ECI6_SACPS</name>
<evidence type="ECO:0000256" key="4">
    <source>
        <dbReference type="ARBA" id="ARBA00022490"/>
    </source>
</evidence>
<dbReference type="EMBL" id="CP049009">
    <property type="protein sequence ID" value="QID86779.1"/>
    <property type="molecule type" value="Genomic_DNA"/>
</dbReference>
<dbReference type="OrthoDB" id="4033880at2759"/>
<keyword evidence="7" id="KW-0254">Endocytosis</keyword>
<feature type="domain" description="ENTH" evidence="13">
    <location>
        <begin position="11"/>
        <end position="143"/>
    </location>
</feature>
<dbReference type="CDD" id="cd16991">
    <property type="entry name" value="ENTH_Ent1_Ent2"/>
    <property type="match status" value="1"/>
</dbReference>
<keyword evidence="5" id="KW-1017">Isopeptide bond</keyword>
<dbReference type="InterPro" id="IPR003903">
    <property type="entry name" value="UIM_dom"/>
</dbReference>
<evidence type="ECO:0000256" key="2">
    <source>
        <dbReference type="ARBA" id="ARBA00004496"/>
    </source>
</evidence>
<evidence type="ECO:0000313" key="14">
    <source>
        <dbReference type="EMBL" id="QID86779.1"/>
    </source>
</evidence>
<dbReference type="AlphaFoldDB" id="A0A6C1ECI6"/>
<feature type="region of interest" description="Disordered" evidence="12">
    <location>
        <begin position="317"/>
        <end position="372"/>
    </location>
</feature>
<dbReference type="InterPro" id="IPR008942">
    <property type="entry name" value="ENTH_VHS"/>
</dbReference>
<keyword evidence="4" id="KW-0963">Cytoplasm</keyword>
<feature type="region of interest" description="Disordered" evidence="12">
    <location>
        <begin position="140"/>
        <end position="177"/>
    </location>
</feature>
<dbReference type="GO" id="GO:0005768">
    <property type="term" value="C:endosome"/>
    <property type="evidence" value="ECO:0007669"/>
    <property type="project" value="TreeGrafter"/>
</dbReference>
<gene>
    <name evidence="14" type="primary">ENT2_2</name>
    <name evidence="14" type="ORF">GRS66_009419</name>
</gene>
<dbReference type="Proteomes" id="UP000501346">
    <property type="component" value="Chromosome SeXII"/>
</dbReference>
<keyword evidence="11" id="KW-0472">Membrane</keyword>
<comment type="subcellular location">
    <subcellularLocation>
        <location evidence="2">Cytoplasm</location>
    </subcellularLocation>
    <subcellularLocation>
        <location evidence="1">Membrane</location>
        <topology evidence="1">Peripheral membrane protein</topology>
    </subcellularLocation>
</comment>
<dbReference type="InterPro" id="IPR013809">
    <property type="entry name" value="ENTH"/>
</dbReference>
<dbReference type="GO" id="GO:0000147">
    <property type="term" value="P:actin cortical patch assembly"/>
    <property type="evidence" value="ECO:0007669"/>
    <property type="project" value="UniProtKB-ARBA"/>
</dbReference>
<evidence type="ECO:0000256" key="1">
    <source>
        <dbReference type="ARBA" id="ARBA00004170"/>
    </source>
</evidence>
<evidence type="ECO:0000256" key="6">
    <source>
        <dbReference type="ARBA" id="ARBA00022553"/>
    </source>
</evidence>
<dbReference type="FunFam" id="1.25.40.90:FF:000010">
    <property type="entry name" value="EH domain binding protein"/>
    <property type="match status" value="1"/>
</dbReference>
<evidence type="ECO:0000256" key="7">
    <source>
        <dbReference type="ARBA" id="ARBA00022583"/>
    </source>
</evidence>
<protein>
    <submittedName>
        <fullName evidence="14">Epsin-2, required for endocytosis and actin patch assembly</fullName>
    </submittedName>
</protein>
<feature type="compositionally biased region" description="Polar residues" evidence="12">
    <location>
        <begin position="530"/>
        <end position="544"/>
    </location>
</feature>
<reference evidence="14 15" key="1">
    <citation type="journal article" date="2019" name="BMC Genomics">
        <title>Chromosome level assembly and comparative genome analysis confirm lager-brewing yeasts originated from a single hybridization.</title>
        <authorList>
            <person name="Salazar A.N."/>
            <person name="Gorter de Vries A.R."/>
            <person name="van den Broek M."/>
            <person name="Brouwers N."/>
            <person name="de la Torre Cortes P."/>
            <person name="Kuijpers N.G.A."/>
            <person name="Daran J.G."/>
            <person name="Abeel T."/>
        </authorList>
    </citation>
    <scope>NUCLEOTIDE SEQUENCE [LARGE SCALE GENOMIC DNA]</scope>
    <source>
        <strain evidence="14 15">CBS 1483</strain>
    </source>
</reference>
<feature type="compositionally biased region" description="Low complexity" evidence="12">
    <location>
        <begin position="317"/>
        <end position="335"/>
    </location>
</feature>
<feature type="compositionally biased region" description="Low complexity" evidence="12">
    <location>
        <begin position="545"/>
        <end position="606"/>
    </location>
</feature>
<evidence type="ECO:0000313" key="15">
    <source>
        <dbReference type="Proteomes" id="UP000501346"/>
    </source>
</evidence>
<evidence type="ECO:0000256" key="8">
    <source>
        <dbReference type="ARBA" id="ARBA00022737"/>
    </source>
</evidence>
<feature type="region of interest" description="Disordered" evidence="12">
    <location>
        <begin position="516"/>
        <end position="619"/>
    </location>
</feature>
<dbReference type="GO" id="GO:0006897">
    <property type="term" value="P:endocytosis"/>
    <property type="evidence" value="ECO:0007669"/>
    <property type="project" value="UniProtKB-KW"/>
</dbReference>
<keyword evidence="8" id="KW-0677">Repeat</keyword>
<keyword evidence="10" id="KW-0446">Lipid-binding</keyword>
<dbReference type="PROSITE" id="PS50942">
    <property type="entry name" value="ENTH"/>
    <property type="match status" value="1"/>
</dbReference>
<evidence type="ECO:0000256" key="9">
    <source>
        <dbReference type="ARBA" id="ARBA00022843"/>
    </source>
</evidence>
<feature type="region of interest" description="Disordered" evidence="12">
    <location>
        <begin position="458"/>
        <end position="482"/>
    </location>
</feature>
<dbReference type="GO" id="GO:0007015">
    <property type="term" value="P:actin filament organization"/>
    <property type="evidence" value="ECO:0007669"/>
    <property type="project" value="TreeGrafter"/>
</dbReference>
<dbReference type="SMART" id="SM00273">
    <property type="entry name" value="ENTH"/>
    <property type="match status" value="1"/>
</dbReference>
<keyword evidence="9" id="KW-0832">Ubl conjugation</keyword>
<dbReference type="Gene3D" id="1.25.40.90">
    <property type="match status" value="1"/>
</dbReference>
<dbReference type="Pfam" id="PF01417">
    <property type="entry name" value="ENTH"/>
    <property type="match status" value="1"/>
</dbReference>
<dbReference type="PROSITE" id="PS50330">
    <property type="entry name" value="UIM"/>
    <property type="match status" value="1"/>
</dbReference>
<organism evidence="14 15">
    <name type="scientific">Saccharomyces pastorianus</name>
    <name type="common">Lager yeast</name>
    <name type="synonym">Saccharomyces cerevisiae x Saccharomyces eubayanus</name>
    <dbReference type="NCBI Taxonomy" id="27292"/>
    <lineage>
        <taxon>Eukaryota</taxon>
        <taxon>Fungi</taxon>
        <taxon>Dikarya</taxon>
        <taxon>Ascomycota</taxon>
        <taxon>Saccharomycotina</taxon>
        <taxon>Saccharomycetes</taxon>
        <taxon>Saccharomycetales</taxon>
        <taxon>Saccharomycetaceae</taxon>
        <taxon>Saccharomyces</taxon>
    </lineage>
</organism>